<keyword evidence="3" id="KW-0539">Nucleus</keyword>
<protein>
    <submittedName>
        <fullName evidence="5">Uncharacterized protein</fullName>
    </submittedName>
</protein>
<dbReference type="PANTHER" id="PTHR12928:SF0">
    <property type="entry name" value="FSHD REGION GENE 1"/>
    <property type="match status" value="1"/>
</dbReference>
<comment type="similarity">
    <text evidence="2">Belongs to the FRG1 family.</text>
</comment>
<dbReference type="Pfam" id="PF06229">
    <property type="entry name" value="FRG1"/>
    <property type="match status" value="1"/>
</dbReference>
<dbReference type="EMBL" id="QEAQ01000015">
    <property type="protein sequence ID" value="TPX60419.1"/>
    <property type="molecule type" value="Genomic_DNA"/>
</dbReference>
<proteinExistence type="inferred from homology"/>
<dbReference type="PANTHER" id="PTHR12928">
    <property type="entry name" value="FRG1 PROTEIN"/>
    <property type="match status" value="1"/>
</dbReference>
<dbReference type="CDD" id="cd23339">
    <property type="entry name" value="beta-trefoil_FSCN_fungal_FRG1-like"/>
    <property type="match status" value="1"/>
</dbReference>
<keyword evidence="6" id="KW-1185">Reference proteome</keyword>
<reference evidence="5 6" key="1">
    <citation type="journal article" date="2019" name="Sci. Rep.">
        <title>Comparative genomics of chytrid fungi reveal insights into the obligate biotrophic and pathogenic lifestyle of Synchytrium endobioticum.</title>
        <authorList>
            <person name="van de Vossenberg B.T.L.H."/>
            <person name="Warris S."/>
            <person name="Nguyen H.D.T."/>
            <person name="van Gent-Pelzer M.P.E."/>
            <person name="Joly D.L."/>
            <person name="van de Geest H.C."/>
            <person name="Bonants P.J.M."/>
            <person name="Smith D.S."/>
            <person name="Levesque C.A."/>
            <person name="van der Lee T.A.J."/>
        </authorList>
    </citation>
    <scope>NUCLEOTIDE SEQUENCE [LARGE SCALE GENOMIC DNA]</scope>
    <source>
        <strain evidence="5 6">CBS 809.83</strain>
    </source>
</reference>
<dbReference type="STRING" id="109895.A0A507E8M8"/>
<dbReference type="InterPro" id="IPR008999">
    <property type="entry name" value="Actin-crosslinking"/>
</dbReference>
<dbReference type="Gene3D" id="2.80.10.50">
    <property type="match status" value="1"/>
</dbReference>
<dbReference type="SUPFAM" id="SSF50405">
    <property type="entry name" value="Actin-crosslinking proteins"/>
    <property type="match status" value="1"/>
</dbReference>
<dbReference type="GO" id="GO:0071013">
    <property type="term" value="C:catalytic step 2 spliceosome"/>
    <property type="evidence" value="ECO:0007669"/>
    <property type="project" value="TreeGrafter"/>
</dbReference>
<dbReference type="Proteomes" id="UP000318582">
    <property type="component" value="Unassembled WGS sequence"/>
</dbReference>
<comment type="subcellular location">
    <subcellularLocation>
        <location evidence="1">Nucleus</location>
        <location evidence="1">Nucleolus</location>
    </subcellularLocation>
</comment>
<dbReference type="InterPro" id="IPR010414">
    <property type="entry name" value="FRG1"/>
</dbReference>
<evidence type="ECO:0000256" key="1">
    <source>
        <dbReference type="ARBA" id="ARBA00004604"/>
    </source>
</evidence>
<comment type="caution">
    <text evidence="5">The sequence shown here is derived from an EMBL/GenBank/DDBJ whole genome shotgun (WGS) entry which is preliminary data.</text>
</comment>
<evidence type="ECO:0000256" key="3">
    <source>
        <dbReference type="ARBA" id="ARBA00023242"/>
    </source>
</evidence>
<gene>
    <name evidence="5" type="ORF">PhCBS80983_g01810</name>
</gene>
<evidence type="ECO:0000313" key="5">
    <source>
        <dbReference type="EMBL" id="TPX60419.1"/>
    </source>
</evidence>
<evidence type="ECO:0000313" key="6">
    <source>
        <dbReference type="Proteomes" id="UP000318582"/>
    </source>
</evidence>
<evidence type="ECO:0000256" key="2">
    <source>
        <dbReference type="ARBA" id="ARBA00010878"/>
    </source>
</evidence>
<sequence length="259" mass="28753">MKRTSKLSFKGDSGIEKKKRKKRKAEPGNEESSTGPQDGWITIDSIDDIKGPIIFLSSATEPASVLTCSETSSKVSFTSLSPDSTFLNYEPASVAQVFVAKRLPDSAKISFRSSFDRYLGTDKFGIVSCEREAMGPAEEWEVVLREDGAALQSSFDKFLKCGEDGAARADSEVVGFREVFQIRCQAANKYRSKKAKSEKELDIAAMELEQIKKSHSWGGGRLILSQEDTLELKKAKREGQLNEALLDRRAKLKSDKFCK</sequence>
<feature type="region of interest" description="Disordered" evidence="4">
    <location>
        <begin position="1"/>
        <end position="42"/>
    </location>
</feature>
<accession>A0A507E8M8</accession>
<evidence type="ECO:0000256" key="4">
    <source>
        <dbReference type="SAM" id="MobiDB-lite"/>
    </source>
</evidence>
<name>A0A507E8M8_9FUNG</name>
<dbReference type="GO" id="GO:0051015">
    <property type="term" value="F:actin filament binding"/>
    <property type="evidence" value="ECO:0007669"/>
    <property type="project" value="TreeGrafter"/>
</dbReference>
<dbReference type="GO" id="GO:0005730">
    <property type="term" value="C:nucleolus"/>
    <property type="evidence" value="ECO:0007669"/>
    <property type="project" value="UniProtKB-SubCell"/>
</dbReference>
<dbReference type="AlphaFoldDB" id="A0A507E8M8"/>
<organism evidence="5 6">
    <name type="scientific">Powellomyces hirtus</name>
    <dbReference type="NCBI Taxonomy" id="109895"/>
    <lineage>
        <taxon>Eukaryota</taxon>
        <taxon>Fungi</taxon>
        <taxon>Fungi incertae sedis</taxon>
        <taxon>Chytridiomycota</taxon>
        <taxon>Chytridiomycota incertae sedis</taxon>
        <taxon>Chytridiomycetes</taxon>
        <taxon>Spizellomycetales</taxon>
        <taxon>Powellomycetaceae</taxon>
        <taxon>Powellomyces</taxon>
    </lineage>
</organism>